<gene>
    <name evidence="2" type="ORF">NCTC12998_01507</name>
    <name evidence="1" type="ORF">SAMEA2273876_03646</name>
</gene>
<reference evidence="2 4" key="1">
    <citation type="submission" date="2019-03" db="EMBL/GenBank/DDBJ databases">
        <authorList>
            <consortium name="Pathogen Informatics"/>
        </authorList>
    </citation>
    <scope>NUCLEOTIDE SEQUENCE [LARGE SCALE GENOMIC DNA]</scope>
    <source>
        <strain evidence="1 3">2880STDY5682802</strain>
        <strain evidence="2 4">NCTC12998</strain>
    </source>
</reference>
<dbReference type="Proteomes" id="UP000345637">
    <property type="component" value="Unassembled WGS sequence"/>
</dbReference>
<proteinExistence type="predicted"/>
<accession>A0A485ALR0</accession>
<evidence type="ECO:0000313" key="1">
    <source>
        <dbReference type="EMBL" id="SBM31774.1"/>
    </source>
</evidence>
<dbReference type="EMBL" id="FLAC01000015">
    <property type="protein sequence ID" value="SBM31774.1"/>
    <property type="molecule type" value="Genomic_DNA"/>
</dbReference>
<sequence>MSTCDLTLISHPLCPFVQRSAIVLLEKNVLFERVNRLIGKT</sequence>
<organism evidence="2 4">
    <name type="scientific">Raoultella planticola</name>
    <name type="common">Klebsiella planticola</name>
    <dbReference type="NCBI Taxonomy" id="575"/>
    <lineage>
        <taxon>Bacteria</taxon>
        <taxon>Pseudomonadati</taxon>
        <taxon>Pseudomonadota</taxon>
        <taxon>Gammaproteobacteria</taxon>
        <taxon>Enterobacterales</taxon>
        <taxon>Enterobacteriaceae</taxon>
        <taxon>Klebsiella/Raoultella group</taxon>
        <taxon>Raoultella</taxon>
    </lineage>
</organism>
<name>A0A485ALR0_RAOPL</name>
<evidence type="ECO:0000313" key="2">
    <source>
        <dbReference type="EMBL" id="VFS61381.1"/>
    </source>
</evidence>
<dbReference type="SUPFAM" id="SSF52833">
    <property type="entry name" value="Thioredoxin-like"/>
    <property type="match status" value="1"/>
</dbReference>
<dbReference type="Gene3D" id="3.40.30.10">
    <property type="entry name" value="Glutaredoxin"/>
    <property type="match status" value="1"/>
</dbReference>
<dbReference type="AlphaFoldDB" id="A0A485ALR0"/>
<evidence type="ECO:0000313" key="3">
    <source>
        <dbReference type="Proteomes" id="UP000078124"/>
    </source>
</evidence>
<dbReference type="InterPro" id="IPR036249">
    <property type="entry name" value="Thioredoxin-like_sf"/>
</dbReference>
<protein>
    <submittedName>
        <fullName evidence="2">Uncharacterized protein</fullName>
    </submittedName>
</protein>
<dbReference type="EMBL" id="CAADJE010000018">
    <property type="protein sequence ID" value="VFS61381.1"/>
    <property type="molecule type" value="Genomic_DNA"/>
</dbReference>
<dbReference type="Proteomes" id="UP000078124">
    <property type="component" value="Unassembled WGS sequence"/>
</dbReference>
<evidence type="ECO:0000313" key="4">
    <source>
        <dbReference type="Proteomes" id="UP000345637"/>
    </source>
</evidence>